<dbReference type="PANTHER" id="PTHR33376:SF5">
    <property type="entry name" value="EXTRACYTOPLASMIC SOLUTE RECEPTOR PROTEIN"/>
    <property type="match status" value="1"/>
</dbReference>
<dbReference type="EMBL" id="CP021404">
    <property type="protein sequence ID" value="ATI41146.1"/>
    <property type="molecule type" value="Genomic_DNA"/>
</dbReference>
<comment type="subcellular location">
    <subcellularLocation>
        <location evidence="1">Periplasm</location>
    </subcellularLocation>
</comment>
<dbReference type="GO" id="GO:0055085">
    <property type="term" value="P:transmembrane transport"/>
    <property type="evidence" value="ECO:0007669"/>
    <property type="project" value="InterPro"/>
</dbReference>
<reference evidence="5 6" key="1">
    <citation type="submission" date="2017-05" db="EMBL/GenBank/DDBJ databases">
        <title>Comparative genomic and metabolic analysis of manganese-oxidizing mechanisms in Celeribater manganoxidans DY25T: its adaption to the environment of polymetallic nodule.</title>
        <authorList>
            <person name="Wang X."/>
        </authorList>
    </citation>
    <scope>NUCLEOTIDE SEQUENCE [LARGE SCALE GENOMIC DNA]</scope>
    <source>
        <strain evidence="5 6">DY25</strain>
    </source>
</reference>
<dbReference type="Pfam" id="PF03480">
    <property type="entry name" value="DctP"/>
    <property type="match status" value="1"/>
</dbReference>
<dbReference type="PANTHER" id="PTHR33376">
    <property type="match status" value="1"/>
</dbReference>
<evidence type="ECO:0000313" key="6">
    <source>
        <dbReference type="Proteomes" id="UP000219050"/>
    </source>
</evidence>
<sequence>MSLYTRLAGATVLVAAAFPASADTWRLSSMMTPDSFEGQAYQKFADLVEEYTDGDIDVRIYPNEQIGSMDSVVEQLSQNVIQLAPSGISFMSRWEEGITYAAAPFLFDDYDHWSNFVNGELFQSWLETVEEEANIAILGNIPDMPRGTFRTLLSETPIETADDIEGLKIRQYQNDLIIDAWTHLGAEVRVLPWGEVYDGVNRGIVSAVTSPAEAIMSMRFYEVAPNIIRTDEYPQAVSWMMNVNAWNALTPEQQDAMSRAHAEAAAYGRELLDEAAATLKADLEAEEGVNVNFDFDNGPLVAKMQEFYSAREAAGELPEGLVAAVDAARTE</sequence>
<dbReference type="InterPro" id="IPR038404">
    <property type="entry name" value="TRAP_DctP_sf"/>
</dbReference>
<evidence type="ECO:0000256" key="4">
    <source>
        <dbReference type="SAM" id="SignalP"/>
    </source>
</evidence>
<keyword evidence="6" id="KW-1185">Reference proteome</keyword>
<dbReference type="InterPro" id="IPR018389">
    <property type="entry name" value="DctP_fam"/>
</dbReference>
<proteinExistence type="predicted"/>
<organism evidence="5 6">
    <name type="scientific">Pacificitalea manganoxidans</name>
    <dbReference type="NCBI Taxonomy" id="1411902"/>
    <lineage>
        <taxon>Bacteria</taxon>
        <taxon>Pseudomonadati</taxon>
        <taxon>Pseudomonadota</taxon>
        <taxon>Alphaproteobacteria</taxon>
        <taxon>Rhodobacterales</taxon>
        <taxon>Paracoccaceae</taxon>
        <taxon>Pacificitalea</taxon>
    </lineage>
</organism>
<name>A0A291LWM3_9RHOB</name>
<evidence type="ECO:0000313" key="5">
    <source>
        <dbReference type="EMBL" id="ATI41146.1"/>
    </source>
</evidence>
<dbReference type="AlphaFoldDB" id="A0A291LWM3"/>
<dbReference type="RefSeq" id="WP_088663415.1">
    <property type="nucleotide sequence ID" value="NZ_CP021404.1"/>
</dbReference>
<gene>
    <name evidence="5" type="ORF">CBW24_03430</name>
</gene>
<dbReference type="GO" id="GO:0042597">
    <property type="term" value="C:periplasmic space"/>
    <property type="evidence" value="ECO:0007669"/>
    <property type="project" value="UniProtKB-SubCell"/>
</dbReference>
<keyword evidence="3" id="KW-0574">Periplasm</keyword>
<keyword evidence="2 4" id="KW-0732">Signal</keyword>
<evidence type="ECO:0000256" key="1">
    <source>
        <dbReference type="ARBA" id="ARBA00004418"/>
    </source>
</evidence>
<evidence type="ECO:0000256" key="3">
    <source>
        <dbReference type="ARBA" id="ARBA00022764"/>
    </source>
</evidence>
<dbReference type="CDD" id="cd13603">
    <property type="entry name" value="PBP2_TRAP_Siap_TeaA_like"/>
    <property type="match status" value="1"/>
</dbReference>
<dbReference type="NCBIfam" id="NF037995">
    <property type="entry name" value="TRAP_S1"/>
    <property type="match status" value="1"/>
</dbReference>
<feature type="signal peptide" evidence="4">
    <location>
        <begin position="1"/>
        <end position="22"/>
    </location>
</feature>
<dbReference type="KEGG" id="cmag:CBW24_03430"/>
<dbReference type="Proteomes" id="UP000219050">
    <property type="component" value="Chromosome"/>
</dbReference>
<protein>
    <submittedName>
        <fullName evidence="5">C4-dicarboxylate ABC transporter substrate-binding protein</fullName>
    </submittedName>
</protein>
<accession>A0A291LWM3</accession>
<evidence type="ECO:0000256" key="2">
    <source>
        <dbReference type="ARBA" id="ARBA00022729"/>
    </source>
</evidence>
<feature type="chain" id="PRO_5013104155" evidence="4">
    <location>
        <begin position="23"/>
        <end position="331"/>
    </location>
</feature>
<dbReference type="Gene3D" id="3.40.190.170">
    <property type="entry name" value="Bacterial extracellular solute-binding protein, family 7"/>
    <property type="match status" value="1"/>
</dbReference>
<dbReference type="OrthoDB" id="8673861at2"/>